<accession>A0ABQ2KPQ6</accession>
<evidence type="ECO:0000256" key="1">
    <source>
        <dbReference type="SAM" id="MobiDB-lite"/>
    </source>
</evidence>
<proteinExistence type="predicted"/>
<name>A0ABQ2KPQ6_9NOCA</name>
<dbReference type="EMBL" id="BMNE01000005">
    <property type="protein sequence ID" value="GGN89586.1"/>
    <property type="molecule type" value="Genomic_DNA"/>
</dbReference>
<sequence length="79" mass="8982">MARSAQVDDLFRRPLAMASRRDIDHSPDMARPVINSPRVIHRVMDRGRATARRRATVRRRCPTARPAARPRRRVSAAAA</sequence>
<comment type="caution">
    <text evidence="2">The sequence shown here is derived from an EMBL/GenBank/DDBJ whole genome shotgun (WGS) entry which is preliminary data.</text>
</comment>
<feature type="region of interest" description="Disordered" evidence="1">
    <location>
        <begin position="46"/>
        <end position="79"/>
    </location>
</feature>
<evidence type="ECO:0000313" key="3">
    <source>
        <dbReference type="Proteomes" id="UP000658127"/>
    </source>
</evidence>
<reference evidence="3" key="1">
    <citation type="journal article" date="2019" name="Int. J. Syst. Evol. Microbiol.">
        <title>The Global Catalogue of Microorganisms (GCM) 10K type strain sequencing project: providing services to taxonomists for standard genome sequencing and annotation.</title>
        <authorList>
            <consortium name="The Broad Institute Genomics Platform"/>
            <consortium name="The Broad Institute Genome Sequencing Center for Infectious Disease"/>
            <person name="Wu L."/>
            <person name="Ma J."/>
        </authorList>
    </citation>
    <scope>NUCLEOTIDE SEQUENCE [LARGE SCALE GENOMIC DNA]</scope>
    <source>
        <strain evidence="3">CGMCC 4.7329</strain>
    </source>
</reference>
<feature type="compositionally biased region" description="Basic residues" evidence="1">
    <location>
        <begin position="49"/>
        <end position="79"/>
    </location>
</feature>
<keyword evidence="3" id="KW-1185">Reference proteome</keyword>
<protein>
    <submittedName>
        <fullName evidence="2">Uncharacterized protein</fullName>
    </submittedName>
</protein>
<gene>
    <name evidence="2" type="ORF">GCM10011610_47980</name>
</gene>
<evidence type="ECO:0000313" key="2">
    <source>
        <dbReference type="EMBL" id="GGN89586.1"/>
    </source>
</evidence>
<dbReference type="Proteomes" id="UP000658127">
    <property type="component" value="Unassembled WGS sequence"/>
</dbReference>
<organism evidence="2 3">
    <name type="scientific">Nocardia rhizosphaerihabitans</name>
    <dbReference type="NCBI Taxonomy" id="1691570"/>
    <lineage>
        <taxon>Bacteria</taxon>
        <taxon>Bacillati</taxon>
        <taxon>Actinomycetota</taxon>
        <taxon>Actinomycetes</taxon>
        <taxon>Mycobacteriales</taxon>
        <taxon>Nocardiaceae</taxon>
        <taxon>Nocardia</taxon>
    </lineage>
</organism>